<dbReference type="GO" id="GO:0006043">
    <property type="term" value="P:glucosamine catabolic process"/>
    <property type="evidence" value="ECO:0007669"/>
    <property type="project" value="TreeGrafter"/>
</dbReference>
<keyword evidence="2 4" id="KW-0378">Hydrolase</keyword>
<keyword evidence="6" id="KW-0413">Isomerase</keyword>
<accession>F7NJ48</accession>
<gene>
    <name evidence="4" type="primary">nagB</name>
    <name evidence="6" type="ORF">ALO_10519</name>
</gene>
<comment type="similarity">
    <text evidence="4">Belongs to the glucosamine/galactosamine-6-phosphate isomerase family. NagB subfamily.</text>
</comment>
<keyword evidence="3 4" id="KW-0119">Carbohydrate metabolism</keyword>
<dbReference type="GO" id="GO:0006046">
    <property type="term" value="P:N-acetylglucosamine catabolic process"/>
    <property type="evidence" value="ECO:0007669"/>
    <property type="project" value="UniProtKB-UniRule"/>
</dbReference>
<feature type="active site" description="Proton acceptor; for enolization step" evidence="4">
    <location>
        <position position="67"/>
    </location>
</feature>
<feature type="active site" description="For ring-opening step" evidence="4">
    <location>
        <position position="143"/>
    </location>
</feature>
<comment type="caution">
    <text evidence="4">Lacks conserved residue(s) required for the propagation of feature annotation.</text>
</comment>
<dbReference type="Pfam" id="PF01182">
    <property type="entry name" value="Glucosamine_iso"/>
    <property type="match status" value="1"/>
</dbReference>
<dbReference type="Gene3D" id="3.40.50.1360">
    <property type="match status" value="1"/>
</dbReference>
<evidence type="ECO:0000256" key="2">
    <source>
        <dbReference type="ARBA" id="ARBA00022801"/>
    </source>
</evidence>
<dbReference type="eggNOG" id="COG0363">
    <property type="taxonomic scope" value="Bacteria"/>
</dbReference>
<evidence type="ECO:0000313" key="7">
    <source>
        <dbReference type="Proteomes" id="UP000003240"/>
    </source>
</evidence>
<dbReference type="GO" id="GO:0004342">
    <property type="term" value="F:glucosamine-6-phosphate deaminase activity"/>
    <property type="evidence" value="ECO:0007669"/>
    <property type="project" value="UniProtKB-UniRule"/>
</dbReference>
<dbReference type="InterPro" id="IPR004547">
    <property type="entry name" value="Glucosamine6P_isomerase"/>
</dbReference>
<dbReference type="GO" id="GO:0019262">
    <property type="term" value="P:N-acetylneuraminate catabolic process"/>
    <property type="evidence" value="ECO:0007669"/>
    <property type="project" value="UniProtKB-UniRule"/>
</dbReference>
<keyword evidence="7" id="KW-1185">Reference proteome</keyword>
<dbReference type="GO" id="GO:0016853">
    <property type="term" value="F:isomerase activity"/>
    <property type="evidence" value="ECO:0007669"/>
    <property type="project" value="UniProtKB-KW"/>
</dbReference>
<proteinExistence type="inferred from homology"/>
<dbReference type="STRING" id="1009370.ALO_10519"/>
<dbReference type="PROSITE" id="PS01161">
    <property type="entry name" value="GLC_GALNAC_ISOMERASE"/>
    <property type="match status" value="1"/>
</dbReference>
<dbReference type="GO" id="GO:0005975">
    <property type="term" value="P:carbohydrate metabolic process"/>
    <property type="evidence" value="ECO:0007669"/>
    <property type="project" value="InterPro"/>
</dbReference>
<dbReference type="EC" id="3.5.99.6" evidence="4"/>
<evidence type="ECO:0000256" key="3">
    <source>
        <dbReference type="ARBA" id="ARBA00023277"/>
    </source>
</evidence>
<dbReference type="NCBIfam" id="TIGR00502">
    <property type="entry name" value="nagB"/>
    <property type="match status" value="1"/>
</dbReference>
<evidence type="ECO:0000313" key="6">
    <source>
        <dbReference type="EMBL" id="EGO63938.1"/>
    </source>
</evidence>
<dbReference type="NCBIfam" id="NF001684">
    <property type="entry name" value="PRK00443.1-4"/>
    <property type="match status" value="1"/>
</dbReference>
<name>F7NJ48_9FIRM</name>
<evidence type="ECO:0000259" key="5">
    <source>
        <dbReference type="Pfam" id="PF01182"/>
    </source>
</evidence>
<dbReference type="PANTHER" id="PTHR11280:SF5">
    <property type="entry name" value="GLUCOSAMINE-6-PHOSPHATE ISOMERASE"/>
    <property type="match status" value="1"/>
</dbReference>
<feature type="active site" description="For ring-opening step" evidence="4">
    <location>
        <position position="136"/>
    </location>
</feature>
<comment type="pathway">
    <text evidence="4">Amino-sugar metabolism; N-acetylneuraminate degradation; D-fructose 6-phosphate from N-acetylneuraminate: step 5/5.</text>
</comment>
<dbReference type="Proteomes" id="UP000003240">
    <property type="component" value="Unassembled WGS sequence"/>
</dbReference>
<comment type="function">
    <text evidence="4">Catalyzes the reversible isomerization-deamination of glucosamine 6-phosphate (GlcN6P) to form fructose 6-phosphate (Fru6P) and ammonium ion.</text>
</comment>
<dbReference type="SUPFAM" id="SSF100950">
    <property type="entry name" value="NagB/RpiA/CoA transferase-like"/>
    <property type="match status" value="1"/>
</dbReference>
<dbReference type="InterPro" id="IPR006148">
    <property type="entry name" value="Glc/Gal-6P_isomerase"/>
</dbReference>
<protein>
    <recommendedName>
        <fullName evidence="4">Glucosamine-6-phosphate deaminase</fullName>
        <ecNumber evidence="4">3.5.99.6</ecNumber>
    </recommendedName>
    <alternativeName>
        <fullName evidence="4">GlcN6P deaminase</fullName>
        <shortName evidence="4">GNPDA</shortName>
    </alternativeName>
    <alternativeName>
        <fullName evidence="4">Glucosamine-6-phosphate isomerase</fullName>
    </alternativeName>
</protein>
<evidence type="ECO:0000256" key="1">
    <source>
        <dbReference type="ARBA" id="ARBA00000644"/>
    </source>
</evidence>
<dbReference type="AlphaFoldDB" id="F7NJ48"/>
<sequence>MRIIIAKNYEELSKQAANLIASQIFLNPRSVLGLATGSTPLMTYAKLIERYHQDGLDFSQITTFNLDEYVGLPKNDPQSYHYYMRTHFFQAVNLKEQRIHIPDGMAPDLEVECAQYEAAIERAGGIDLQLLGIGNNGHIGFNEPDFSFEATTHVVELDNETIQANSRFFQSPEAVPRRAISMGIKTIMRSRIIVLLASGQNKAAVVAKALYGEITPAVPASILQLHPNVIVVVDQEAAQHLPDRATSY</sequence>
<comment type="catalytic activity">
    <reaction evidence="1 4">
        <text>alpha-D-glucosamine 6-phosphate + H2O = beta-D-fructose 6-phosphate + NH4(+)</text>
        <dbReference type="Rhea" id="RHEA:12172"/>
        <dbReference type="ChEBI" id="CHEBI:15377"/>
        <dbReference type="ChEBI" id="CHEBI:28938"/>
        <dbReference type="ChEBI" id="CHEBI:57634"/>
        <dbReference type="ChEBI" id="CHEBI:75989"/>
        <dbReference type="EC" id="3.5.99.6"/>
    </reaction>
</comment>
<dbReference type="InterPro" id="IPR018321">
    <property type="entry name" value="Glucosamine6P_isomerase_CS"/>
</dbReference>
<dbReference type="UniPathway" id="UPA00629">
    <property type="reaction ID" value="UER00684"/>
</dbReference>
<evidence type="ECO:0000256" key="4">
    <source>
        <dbReference type="HAMAP-Rule" id="MF_01241"/>
    </source>
</evidence>
<feature type="domain" description="Glucosamine/galactosamine-6-phosphate isomerase" evidence="5">
    <location>
        <begin position="11"/>
        <end position="224"/>
    </location>
</feature>
<dbReference type="RefSeq" id="WP_004095272.1">
    <property type="nucleotide sequence ID" value="NZ_AFGF01000083.1"/>
</dbReference>
<dbReference type="CDD" id="cd01399">
    <property type="entry name" value="GlcN6P_deaminase"/>
    <property type="match status" value="1"/>
</dbReference>
<dbReference type="FunFam" id="3.40.50.1360:FF:000003">
    <property type="entry name" value="Glucosamine-6-phosphate deaminase"/>
    <property type="match status" value="1"/>
</dbReference>
<reference evidence="6 7" key="1">
    <citation type="journal article" date="2011" name="EMBO J.">
        <title>Structural diversity of bacterial flagellar motors.</title>
        <authorList>
            <person name="Chen S."/>
            <person name="Beeby M."/>
            <person name="Murphy G.E."/>
            <person name="Leadbetter J.R."/>
            <person name="Hendrixson D.R."/>
            <person name="Briegel A."/>
            <person name="Li Z."/>
            <person name="Shi J."/>
            <person name="Tocheva E.I."/>
            <person name="Muller A."/>
            <person name="Dobro M.J."/>
            <person name="Jensen G.J."/>
        </authorList>
    </citation>
    <scope>NUCLEOTIDE SEQUENCE [LARGE SCALE GENOMIC DNA]</scope>
    <source>
        <strain evidence="6 7">DSM 6540</strain>
    </source>
</reference>
<dbReference type="OrthoDB" id="9791139at2"/>
<organism evidence="6 7">
    <name type="scientific">Acetonema longum DSM 6540</name>
    <dbReference type="NCBI Taxonomy" id="1009370"/>
    <lineage>
        <taxon>Bacteria</taxon>
        <taxon>Bacillati</taxon>
        <taxon>Bacillota</taxon>
        <taxon>Negativicutes</taxon>
        <taxon>Acetonemataceae</taxon>
        <taxon>Acetonema</taxon>
    </lineage>
</organism>
<dbReference type="PANTHER" id="PTHR11280">
    <property type="entry name" value="GLUCOSAMINE-6-PHOSPHATE ISOMERASE"/>
    <property type="match status" value="1"/>
</dbReference>
<comment type="caution">
    <text evidence="6">The sequence shown here is derived from an EMBL/GenBank/DDBJ whole genome shotgun (WGS) entry which is preliminary data.</text>
</comment>
<dbReference type="HAMAP" id="MF_01241">
    <property type="entry name" value="GlcN6P_deamin"/>
    <property type="match status" value="1"/>
</dbReference>
<dbReference type="GO" id="GO:0005737">
    <property type="term" value="C:cytoplasm"/>
    <property type="evidence" value="ECO:0007669"/>
    <property type="project" value="TreeGrafter"/>
</dbReference>
<dbReference type="GO" id="GO:0042802">
    <property type="term" value="F:identical protein binding"/>
    <property type="evidence" value="ECO:0007669"/>
    <property type="project" value="TreeGrafter"/>
</dbReference>
<feature type="active site" description="Proton acceptor; for ring-opening step" evidence="4">
    <location>
        <position position="138"/>
    </location>
</feature>
<dbReference type="InterPro" id="IPR037171">
    <property type="entry name" value="NagB/RpiA_transferase-like"/>
</dbReference>
<dbReference type="EMBL" id="AFGF01000083">
    <property type="protein sequence ID" value="EGO63938.1"/>
    <property type="molecule type" value="Genomic_DNA"/>
</dbReference>